<reference evidence="1 2" key="1">
    <citation type="journal article" date="2019" name="Sci. Rep.">
        <title>Orb-weaving spider Araneus ventricosus genome elucidates the spidroin gene catalogue.</title>
        <authorList>
            <person name="Kono N."/>
            <person name="Nakamura H."/>
            <person name="Ohtoshi R."/>
            <person name="Moran D.A.P."/>
            <person name="Shinohara A."/>
            <person name="Yoshida Y."/>
            <person name="Fujiwara M."/>
            <person name="Mori M."/>
            <person name="Tomita M."/>
            <person name="Arakawa K."/>
        </authorList>
    </citation>
    <scope>NUCLEOTIDE SEQUENCE [LARGE SCALE GENOMIC DNA]</scope>
</reference>
<organism evidence="1 2">
    <name type="scientific">Araneus ventricosus</name>
    <name type="common">Orbweaver spider</name>
    <name type="synonym">Epeira ventricosa</name>
    <dbReference type="NCBI Taxonomy" id="182803"/>
    <lineage>
        <taxon>Eukaryota</taxon>
        <taxon>Metazoa</taxon>
        <taxon>Ecdysozoa</taxon>
        <taxon>Arthropoda</taxon>
        <taxon>Chelicerata</taxon>
        <taxon>Arachnida</taxon>
        <taxon>Araneae</taxon>
        <taxon>Araneomorphae</taxon>
        <taxon>Entelegynae</taxon>
        <taxon>Araneoidea</taxon>
        <taxon>Araneidae</taxon>
        <taxon>Araneus</taxon>
    </lineage>
</organism>
<evidence type="ECO:0008006" key="3">
    <source>
        <dbReference type="Google" id="ProtNLM"/>
    </source>
</evidence>
<proteinExistence type="predicted"/>
<accession>A0A4Y2HC51</accession>
<evidence type="ECO:0000313" key="1">
    <source>
        <dbReference type="EMBL" id="GBM62861.1"/>
    </source>
</evidence>
<sequence length="98" mass="11728">MNFRNISRSLSHEIVTEHLHYKKLCSRWVPKTVRERKRMGAALEFLQRNATEGNYFLKRIIKGDETWICYEILEKERQSLEWRHTGSPKTKKAKPPLS</sequence>
<dbReference type="OrthoDB" id="6433738at2759"/>
<name>A0A4Y2HC51_ARAVE</name>
<dbReference type="PANTHER" id="PTHR46060">
    <property type="entry name" value="MARINER MOS1 TRANSPOSASE-LIKE PROTEIN"/>
    <property type="match status" value="1"/>
</dbReference>
<dbReference type="AlphaFoldDB" id="A0A4Y2HC51"/>
<dbReference type="Proteomes" id="UP000499080">
    <property type="component" value="Unassembled WGS sequence"/>
</dbReference>
<keyword evidence="2" id="KW-1185">Reference proteome</keyword>
<gene>
    <name evidence="1" type="ORF">AVEN_38393_1</name>
</gene>
<comment type="caution">
    <text evidence="1">The sequence shown here is derived from an EMBL/GenBank/DDBJ whole genome shotgun (WGS) entry which is preliminary data.</text>
</comment>
<dbReference type="InterPro" id="IPR052709">
    <property type="entry name" value="Transposase-MT_Hybrid"/>
</dbReference>
<evidence type="ECO:0000313" key="2">
    <source>
        <dbReference type="Proteomes" id="UP000499080"/>
    </source>
</evidence>
<dbReference type="InterPro" id="IPR036397">
    <property type="entry name" value="RNaseH_sf"/>
</dbReference>
<dbReference type="Gene3D" id="3.30.420.10">
    <property type="entry name" value="Ribonuclease H-like superfamily/Ribonuclease H"/>
    <property type="match status" value="1"/>
</dbReference>
<dbReference type="GO" id="GO:0003676">
    <property type="term" value="F:nucleic acid binding"/>
    <property type="evidence" value="ECO:0007669"/>
    <property type="project" value="InterPro"/>
</dbReference>
<dbReference type="PANTHER" id="PTHR46060:SF1">
    <property type="entry name" value="MARINER MOS1 TRANSPOSASE-LIKE PROTEIN"/>
    <property type="match status" value="1"/>
</dbReference>
<protein>
    <recommendedName>
        <fullName evidence="3">Mariner Mos1 transposase</fullName>
    </recommendedName>
</protein>
<dbReference type="EMBL" id="BGPR01001839">
    <property type="protein sequence ID" value="GBM62861.1"/>
    <property type="molecule type" value="Genomic_DNA"/>
</dbReference>